<keyword evidence="5" id="KW-1185">Reference proteome</keyword>
<dbReference type="PANTHER" id="PTHR33744:SF1">
    <property type="entry name" value="DNA-BINDING TRANSCRIPTIONAL ACTIVATOR ADER"/>
    <property type="match status" value="1"/>
</dbReference>
<feature type="domain" description="PucR C-terminal helix-turn-helix" evidence="2">
    <location>
        <begin position="345"/>
        <end position="401"/>
    </location>
</feature>
<proteinExistence type="predicted"/>
<evidence type="ECO:0000256" key="1">
    <source>
        <dbReference type="SAM" id="MobiDB-lite"/>
    </source>
</evidence>
<feature type="region of interest" description="Disordered" evidence="1">
    <location>
        <begin position="1"/>
        <end position="27"/>
    </location>
</feature>
<organism evidence="4 5">
    <name type="scientific">Spinactinospora alkalitolerans</name>
    <dbReference type="NCBI Taxonomy" id="687207"/>
    <lineage>
        <taxon>Bacteria</taxon>
        <taxon>Bacillati</taxon>
        <taxon>Actinomycetota</taxon>
        <taxon>Actinomycetes</taxon>
        <taxon>Streptosporangiales</taxon>
        <taxon>Nocardiopsidaceae</taxon>
        <taxon>Spinactinospora</taxon>
    </lineage>
</organism>
<accession>A0A852TT57</accession>
<evidence type="ECO:0008006" key="6">
    <source>
        <dbReference type="Google" id="ProtNLM"/>
    </source>
</evidence>
<dbReference type="RefSeq" id="WP_179642574.1">
    <property type="nucleotide sequence ID" value="NZ_BAAAYY010000022.1"/>
</dbReference>
<sequence>MHNERRFSDGARDPVTPGEGHGDPFAAPVPEELRVLVRDCMDDLDELVEVFVAEVGAFEAYRSTVPADDLRETARASLELLLRLVGGLPAPERLREVSERLGRRRVHQGVPLEELLQAVRMDFRVLWTALLERIRPADLPALTRGAVRVWEAVEFHTVHVHTAYLDEVAVLARERERERTVLMGRLLSSDGRDQQLVGQVATALRVDAHADFAVAVAPPAWQRKLREAAAAARAAGAVVHLHDHRGALVLVAELSRDRGGVPPRWLESVPCAVGPVARGLARVSRVLRAAEELAAALDEDVTGAVTLSDGWTGVAAARLDEIGELLTESVLSGLAGISEHERRRLLETVAAYCDSGSITAAARALFCHRNTVLNRLNRFAELTGHHPTRPREAATVLIALECARRAPAA</sequence>
<dbReference type="Pfam" id="PF14361">
    <property type="entry name" value="RsbRD_N"/>
    <property type="match status" value="1"/>
</dbReference>
<dbReference type="Proteomes" id="UP000589036">
    <property type="component" value="Unassembled WGS sequence"/>
</dbReference>
<dbReference type="EMBL" id="JACCCC010000001">
    <property type="protein sequence ID" value="NYE46477.1"/>
    <property type="molecule type" value="Genomic_DNA"/>
</dbReference>
<evidence type="ECO:0000259" key="3">
    <source>
        <dbReference type="Pfam" id="PF14361"/>
    </source>
</evidence>
<evidence type="ECO:0000313" key="4">
    <source>
        <dbReference type="EMBL" id="NYE46477.1"/>
    </source>
</evidence>
<dbReference type="InterPro" id="IPR025736">
    <property type="entry name" value="PucR_C-HTH_dom"/>
</dbReference>
<feature type="domain" description="RsbT co-antagonist protein RsbRD N-terminal" evidence="3">
    <location>
        <begin position="44"/>
        <end position="179"/>
    </location>
</feature>
<evidence type="ECO:0000259" key="2">
    <source>
        <dbReference type="Pfam" id="PF13556"/>
    </source>
</evidence>
<dbReference type="PANTHER" id="PTHR33744">
    <property type="entry name" value="CARBOHYDRATE DIACID REGULATOR"/>
    <property type="match status" value="1"/>
</dbReference>
<reference evidence="4 5" key="1">
    <citation type="submission" date="2020-07" db="EMBL/GenBank/DDBJ databases">
        <title>Sequencing the genomes of 1000 actinobacteria strains.</title>
        <authorList>
            <person name="Klenk H.-P."/>
        </authorList>
    </citation>
    <scope>NUCLEOTIDE SEQUENCE [LARGE SCALE GENOMIC DNA]</scope>
    <source>
        <strain evidence="4 5">CXB654</strain>
    </source>
</reference>
<dbReference type="Pfam" id="PF13556">
    <property type="entry name" value="HTH_30"/>
    <property type="match status" value="1"/>
</dbReference>
<protein>
    <recommendedName>
        <fullName evidence="6">PucR family transcriptional regulator</fullName>
    </recommendedName>
</protein>
<dbReference type="InterPro" id="IPR051448">
    <property type="entry name" value="CdaR-like_regulators"/>
</dbReference>
<name>A0A852TT57_9ACTN</name>
<dbReference type="Gene3D" id="1.10.10.2840">
    <property type="entry name" value="PucR C-terminal helix-turn-helix domain"/>
    <property type="match status" value="1"/>
</dbReference>
<evidence type="ECO:0000313" key="5">
    <source>
        <dbReference type="Proteomes" id="UP000589036"/>
    </source>
</evidence>
<gene>
    <name evidence="4" type="ORF">HDA32_001597</name>
</gene>
<dbReference type="AlphaFoldDB" id="A0A852TT57"/>
<comment type="caution">
    <text evidence="4">The sequence shown here is derived from an EMBL/GenBank/DDBJ whole genome shotgun (WGS) entry which is preliminary data.</text>
</comment>
<feature type="compositionally biased region" description="Basic and acidic residues" evidence="1">
    <location>
        <begin position="1"/>
        <end position="12"/>
    </location>
</feature>
<dbReference type="InterPro" id="IPR025751">
    <property type="entry name" value="RsbRD_N_dom"/>
</dbReference>
<dbReference type="InterPro" id="IPR042070">
    <property type="entry name" value="PucR_C-HTH_sf"/>
</dbReference>